<protein>
    <submittedName>
        <fullName evidence="1">Uncharacterized protein</fullName>
    </submittedName>
</protein>
<evidence type="ECO:0000313" key="1">
    <source>
        <dbReference type="EMBL" id="SFF62727.1"/>
    </source>
</evidence>
<dbReference type="RefSeq" id="WP_143091078.1">
    <property type="nucleotide sequence ID" value="NZ_FONY01000091.1"/>
</dbReference>
<dbReference type="EMBL" id="FONY01000091">
    <property type="protein sequence ID" value="SFF62727.1"/>
    <property type="molecule type" value="Genomic_DNA"/>
</dbReference>
<dbReference type="STRING" id="1003.SAMN04488541_10915"/>
<organism evidence="1 2">
    <name type="scientific">Thermoflexibacter ruber</name>
    <dbReference type="NCBI Taxonomy" id="1003"/>
    <lineage>
        <taxon>Bacteria</taxon>
        <taxon>Pseudomonadati</taxon>
        <taxon>Bacteroidota</taxon>
        <taxon>Cytophagia</taxon>
        <taxon>Cytophagales</taxon>
        <taxon>Thermoflexibacteraceae</taxon>
        <taxon>Thermoflexibacter</taxon>
    </lineage>
</organism>
<name>A0A1I2KBW8_9BACT</name>
<gene>
    <name evidence="1" type="ORF">SAMN04488541_10915</name>
</gene>
<accession>A0A1I2KBW8</accession>
<dbReference type="Proteomes" id="UP000199513">
    <property type="component" value="Unassembled WGS sequence"/>
</dbReference>
<reference evidence="1 2" key="1">
    <citation type="submission" date="2016-10" db="EMBL/GenBank/DDBJ databases">
        <authorList>
            <person name="de Groot N.N."/>
        </authorList>
    </citation>
    <scope>NUCLEOTIDE SEQUENCE [LARGE SCALE GENOMIC DNA]</scope>
    <source>
        <strain>GEY</strain>
        <strain evidence="2">DSM 9560</strain>
    </source>
</reference>
<proteinExistence type="predicted"/>
<evidence type="ECO:0000313" key="2">
    <source>
        <dbReference type="Proteomes" id="UP000199513"/>
    </source>
</evidence>
<keyword evidence="2" id="KW-1185">Reference proteome</keyword>
<dbReference type="AlphaFoldDB" id="A0A1I2KBW8"/>
<sequence length="182" mass="21680">MKYTYFAFFIILSYLFEAKIYAQIQIPPPTVTYKTSIKPMYIYDKIGDSILVYQSKKVRFISDGKIFLKVKRFKINVPKSFRFVRQAFIKNAFFYQFSNNKIEIIIEIHNNNFMIERLTFCECDKIPKSILATLSTSKIFVERQSNKFCGFFQTKNYLVYYLNTDIEDVDKLNEAIMSIQEK</sequence>